<accession>A0A0P8XQJ1</accession>
<evidence type="ECO:0000256" key="4">
    <source>
        <dbReference type="ARBA" id="ARBA00022461"/>
    </source>
</evidence>
<reference evidence="17 18" key="1">
    <citation type="journal article" date="2007" name="Nature">
        <title>Evolution of genes and genomes on the Drosophila phylogeny.</title>
        <authorList>
            <consortium name="Drosophila 12 Genomes Consortium"/>
            <person name="Clark A.G."/>
            <person name="Eisen M.B."/>
            <person name="Smith D.R."/>
            <person name="Bergman C.M."/>
            <person name="Oliver B."/>
            <person name="Markow T.A."/>
            <person name="Kaufman T.C."/>
            <person name="Kellis M."/>
            <person name="Gelbart W."/>
            <person name="Iyer V.N."/>
            <person name="Pollard D.A."/>
            <person name="Sackton T.B."/>
            <person name="Larracuente A.M."/>
            <person name="Singh N.D."/>
            <person name="Abad J.P."/>
            <person name="Abt D.N."/>
            <person name="Adryan B."/>
            <person name="Aguade M."/>
            <person name="Akashi H."/>
            <person name="Anderson W.W."/>
            <person name="Aquadro C.F."/>
            <person name="Ardell D.H."/>
            <person name="Arguello R."/>
            <person name="Artieri C.G."/>
            <person name="Barbash D.A."/>
            <person name="Barker D."/>
            <person name="Barsanti P."/>
            <person name="Batterham P."/>
            <person name="Batzoglou S."/>
            <person name="Begun D."/>
            <person name="Bhutkar A."/>
            <person name="Blanco E."/>
            <person name="Bosak S.A."/>
            <person name="Bradley R.K."/>
            <person name="Brand A.D."/>
            <person name="Brent M.R."/>
            <person name="Brooks A.N."/>
            <person name="Brown R.H."/>
            <person name="Butlin R.K."/>
            <person name="Caggese C."/>
            <person name="Calvi B.R."/>
            <person name="Bernardo de Carvalho A."/>
            <person name="Caspi A."/>
            <person name="Castrezana S."/>
            <person name="Celniker S.E."/>
            <person name="Chang J.L."/>
            <person name="Chapple C."/>
            <person name="Chatterji S."/>
            <person name="Chinwalla A."/>
            <person name="Civetta A."/>
            <person name="Clifton S.W."/>
            <person name="Comeron J.M."/>
            <person name="Costello J.C."/>
            <person name="Coyne J.A."/>
            <person name="Daub J."/>
            <person name="David R.G."/>
            <person name="Delcher A.L."/>
            <person name="Delehaunty K."/>
            <person name="Do C.B."/>
            <person name="Ebling H."/>
            <person name="Edwards K."/>
            <person name="Eickbush T."/>
            <person name="Evans J.D."/>
            <person name="Filipski A."/>
            <person name="Findeiss S."/>
            <person name="Freyhult E."/>
            <person name="Fulton L."/>
            <person name="Fulton R."/>
            <person name="Garcia A.C."/>
            <person name="Gardiner A."/>
            <person name="Garfield D.A."/>
            <person name="Garvin B.E."/>
            <person name="Gibson G."/>
            <person name="Gilbert D."/>
            <person name="Gnerre S."/>
            <person name="Godfrey J."/>
            <person name="Good R."/>
            <person name="Gotea V."/>
            <person name="Gravely B."/>
            <person name="Greenberg A.J."/>
            <person name="Griffiths-Jones S."/>
            <person name="Gross S."/>
            <person name="Guigo R."/>
            <person name="Gustafson E.A."/>
            <person name="Haerty W."/>
            <person name="Hahn M.W."/>
            <person name="Halligan D.L."/>
            <person name="Halpern A.L."/>
            <person name="Halter G.M."/>
            <person name="Han M.V."/>
            <person name="Heger A."/>
            <person name="Hillier L."/>
            <person name="Hinrichs A.S."/>
            <person name="Holmes I."/>
            <person name="Hoskins R.A."/>
            <person name="Hubisz M.J."/>
            <person name="Hultmark D."/>
            <person name="Huntley M.A."/>
            <person name="Jaffe D.B."/>
            <person name="Jagadeeshan S."/>
            <person name="Jeck W.R."/>
            <person name="Johnson J."/>
            <person name="Jones C.D."/>
            <person name="Jordan W.C."/>
            <person name="Karpen G.H."/>
            <person name="Kataoka E."/>
            <person name="Keightley P.D."/>
            <person name="Kheradpour P."/>
            <person name="Kirkness E.F."/>
            <person name="Koerich L.B."/>
            <person name="Kristiansen K."/>
            <person name="Kudrna D."/>
            <person name="Kulathinal R.J."/>
            <person name="Kumar S."/>
            <person name="Kwok R."/>
            <person name="Lander E."/>
            <person name="Langley C.H."/>
            <person name="Lapoint R."/>
            <person name="Lazzaro B.P."/>
            <person name="Lee S.J."/>
            <person name="Levesque L."/>
            <person name="Li R."/>
            <person name="Lin C.F."/>
            <person name="Lin M.F."/>
            <person name="Lindblad-Toh K."/>
            <person name="Llopart A."/>
            <person name="Long M."/>
            <person name="Low L."/>
            <person name="Lozovsky E."/>
            <person name="Lu J."/>
            <person name="Luo M."/>
            <person name="Machado C.A."/>
            <person name="Makalowski W."/>
            <person name="Marzo M."/>
            <person name="Matsuda M."/>
            <person name="Matzkin L."/>
            <person name="McAllister B."/>
            <person name="McBride C.S."/>
            <person name="McKernan B."/>
            <person name="McKernan K."/>
            <person name="Mendez-Lago M."/>
            <person name="Minx P."/>
            <person name="Mollenhauer M.U."/>
            <person name="Montooth K."/>
            <person name="Mount S.M."/>
            <person name="Mu X."/>
            <person name="Myers E."/>
            <person name="Negre B."/>
            <person name="Newfeld S."/>
            <person name="Nielsen R."/>
            <person name="Noor M.A."/>
            <person name="O'Grady P."/>
            <person name="Pachter L."/>
            <person name="Papaceit M."/>
            <person name="Parisi M.J."/>
            <person name="Parisi M."/>
            <person name="Parts L."/>
            <person name="Pedersen J.S."/>
            <person name="Pesole G."/>
            <person name="Phillippy A.M."/>
            <person name="Ponting C.P."/>
            <person name="Pop M."/>
            <person name="Porcelli D."/>
            <person name="Powell J.R."/>
            <person name="Prohaska S."/>
            <person name="Pruitt K."/>
            <person name="Puig M."/>
            <person name="Quesneville H."/>
            <person name="Ram K.R."/>
            <person name="Rand D."/>
            <person name="Rasmussen M.D."/>
            <person name="Reed L.K."/>
            <person name="Reenan R."/>
            <person name="Reily A."/>
            <person name="Remington K.A."/>
            <person name="Rieger T.T."/>
            <person name="Ritchie M.G."/>
            <person name="Robin C."/>
            <person name="Rogers Y.H."/>
            <person name="Rohde C."/>
            <person name="Rozas J."/>
            <person name="Rubenfield M.J."/>
            <person name="Ruiz A."/>
            <person name="Russo S."/>
            <person name="Salzberg S.L."/>
            <person name="Sanchez-Gracia A."/>
            <person name="Saranga D.J."/>
            <person name="Sato H."/>
            <person name="Schaeffer S.W."/>
            <person name="Schatz M.C."/>
            <person name="Schlenke T."/>
            <person name="Schwartz R."/>
            <person name="Segarra C."/>
            <person name="Singh R.S."/>
            <person name="Sirot L."/>
            <person name="Sirota M."/>
            <person name="Sisneros N.B."/>
            <person name="Smith C.D."/>
            <person name="Smith T.F."/>
            <person name="Spieth J."/>
            <person name="Stage D.E."/>
            <person name="Stark A."/>
            <person name="Stephan W."/>
            <person name="Strausberg R.L."/>
            <person name="Strempel S."/>
            <person name="Sturgill D."/>
            <person name="Sutton G."/>
            <person name="Sutton G.G."/>
            <person name="Tao W."/>
            <person name="Teichmann S."/>
            <person name="Tobari Y.N."/>
            <person name="Tomimura Y."/>
            <person name="Tsolas J.M."/>
            <person name="Valente V.L."/>
            <person name="Venter E."/>
            <person name="Venter J.C."/>
            <person name="Vicario S."/>
            <person name="Vieira F.G."/>
            <person name="Vilella A.J."/>
            <person name="Villasante A."/>
            <person name="Walenz B."/>
            <person name="Wang J."/>
            <person name="Wasserman M."/>
            <person name="Watts T."/>
            <person name="Wilson D."/>
            <person name="Wilson R.K."/>
            <person name="Wing R.A."/>
            <person name="Wolfner M.F."/>
            <person name="Wong A."/>
            <person name="Wong G.K."/>
            <person name="Wu C.I."/>
            <person name="Wu G."/>
            <person name="Yamamoto D."/>
            <person name="Yang H.P."/>
            <person name="Yang S.P."/>
            <person name="Yorke J.A."/>
            <person name="Yoshida K."/>
            <person name="Zdobnov E."/>
            <person name="Zhang P."/>
            <person name="Zhang Y."/>
            <person name="Zimin A.V."/>
            <person name="Baldwin J."/>
            <person name="Abdouelleil A."/>
            <person name="Abdulkadir J."/>
            <person name="Abebe A."/>
            <person name="Abera B."/>
            <person name="Abreu J."/>
            <person name="Acer S.C."/>
            <person name="Aftuck L."/>
            <person name="Alexander A."/>
            <person name="An P."/>
            <person name="Anderson E."/>
            <person name="Anderson S."/>
            <person name="Arachi H."/>
            <person name="Azer M."/>
            <person name="Bachantsang P."/>
            <person name="Barry A."/>
            <person name="Bayul T."/>
            <person name="Berlin A."/>
            <person name="Bessette D."/>
            <person name="Bloom T."/>
            <person name="Blye J."/>
            <person name="Boguslavskiy L."/>
            <person name="Bonnet C."/>
            <person name="Boukhgalter B."/>
            <person name="Bourzgui I."/>
            <person name="Brown A."/>
            <person name="Cahill P."/>
            <person name="Channer S."/>
            <person name="Cheshatsang Y."/>
            <person name="Chuda L."/>
            <person name="Citroen M."/>
            <person name="Collymore A."/>
            <person name="Cooke P."/>
            <person name="Costello M."/>
            <person name="D'Aco K."/>
            <person name="Daza R."/>
            <person name="De Haan G."/>
            <person name="DeGray S."/>
            <person name="DeMaso C."/>
            <person name="Dhargay N."/>
            <person name="Dooley K."/>
            <person name="Dooley E."/>
            <person name="Doricent M."/>
            <person name="Dorje P."/>
            <person name="Dorjee K."/>
            <person name="Dupes A."/>
            <person name="Elong R."/>
            <person name="Falk J."/>
            <person name="Farina A."/>
            <person name="Faro S."/>
            <person name="Ferguson D."/>
            <person name="Fisher S."/>
            <person name="Foley C.D."/>
            <person name="Franke A."/>
            <person name="Friedrich D."/>
            <person name="Gadbois L."/>
            <person name="Gearin G."/>
            <person name="Gearin C.R."/>
            <person name="Giannoukos G."/>
            <person name="Goode T."/>
            <person name="Graham J."/>
            <person name="Grandbois E."/>
            <person name="Grewal S."/>
            <person name="Gyaltsen K."/>
            <person name="Hafez N."/>
            <person name="Hagos B."/>
            <person name="Hall J."/>
            <person name="Henson C."/>
            <person name="Hollinger A."/>
            <person name="Honan T."/>
            <person name="Huard M.D."/>
            <person name="Hughes L."/>
            <person name="Hurhula B."/>
            <person name="Husby M.E."/>
            <person name="Kamat A."/>
            <person name="Kanga B."/>
            <person name="Kashin S."/>
            <person name="Khazanovich D."/>
            <person name="Kisner P."/>
            <person name="Lance K."/>
            <person name="Lara M."/>
            <person name="Lee W."/>
            <person name="Lennon N."/>
            <person name="Letendre F."/>
            <person name="LeVine R."/>
            <person name="Lipovsky A."/>
            <person name="Liu X."/>
            <person name="Liu J."/>
            <person name="Liu S."/>
            <person name="Lokyitsang T."/>
            <person name="Lokyitsang Y."/>
            <person name="Lubonja R."/>
            <person name="Lui A."/>
            <person name="MacDonald P."/>
            <person name="Magnisalis V."/>
            <person name="Maru K."/>
            <person name="Matthews C."/>
            <person name="McCusker W."/>
            <person name="McDonough S."/>
            <person name="Mehta T."/>
            <person name="Meldrim J."/>
            <person name="Meneus L."/>
            <person name="Mihai O."/>
            <person name="Mihalev A."/>
            <person name="Mihova T."/>
            <person name="Mittelman R."/>
            <person name="Mlenga V."/>
            <person name="Montmayeur A."/>
            <person name="Mulrain L."/>
            <person name="Navidi A."/>
            <person name="Naylor J."/>
            <person name="Negash T."/>
            <person name="Nguyen T."/>
            <person name="Nguyen N."/>
            <person name="Nicol R."/>
            <person name="Norbu C."/>
            <person name="Norbu N."/>
            <person name="Novod N."/>
            <person name="O'Neill B."/>
            <person name="Osman S."/>
            <person name="Markiewicz E."/>
            <person name="Oyono O.L."/>
            <person name="Patti C."/>
            <person name="Phunkhang P."/>
            <person name="Pierre F."/>
            <person name="Priest M."/>
            <person name="Raghuraman S."/>
            <person name="Rege F."/>
            <person name="Reyes R."/>
            <person name="Rise C."/>
            <person name="Rogov P."/>
            <person name="Ross K."/>
            <person name="Ryan E."/>
            <person name="Settipalli S."/>
            <person name="Shea T."/>
            <person name="Sherpa N."/>
            <person name="Shi L."/>
            <person name="Shih D."/>
            <person name="Sparrow T."/>
            <person name="Spaulding J."/>
            <person name="Stalker J."/>
            <person name="Stange-Thomann N."/>
            <person name="Stavropoulos S."/>
            <person name="Stone C."/>
            <person name="Strader C."/>
            <person name="Tesfaye S."/>
            <person name="Thomson T."/>
            <person name="Thoulutsang Y."/>
            <person name="Thoulutsang D."/>
            <person name="Topham K."/>
            <person name="Topping I."/>
            <person name="Tsamla T."/>
            <person name="Vassiliev H."/>
            <person name="Vo A."/>
            <person name="Wangchuk T."/>
            <person name="Wangdi T."/>
            <person name="Weiand M."/>
            <person name="Wilkinson J."/>
            <person name="Wilson A."/>
            <person name="Yadav S."/>
            <person name="Young G."/>
            <person name="Yu Q."/>
            <person name="Zembek L."/>
            <person name="Zhong D."/>
            <person name="Zimmer A."/>
            <person name="Zwirko Z."/>
            <person name="Jaffe D.B."/>
            <person name="Alvarez P."/>
            <person name="Brockman W."/>
            <person name="Butler J."/>
            <person name="Chin C."/>
            <person name="Gnerre S."/>
            <person name="Grabherr M."/>
            <person name="Kleber M."/>
            <person name="Mauceli E."/>
            <person name="MacCallum I."/>
        </authorList>
    </citation>
    <scope>NUCLEOTIDE SEQUENCE [LARGE SCALE GENOMIC DNA]</scope>
    <source>
        <strain evidence="18">Tucson 14024-0371.13</strain>
    </source>
</reference>
<dbReference type="FunFam" id="1.10.287.770:FF:000014">
    <property type="entry name" value="Nach, isoform A"/>
    <property type="match status" value="1"/>
</dbReference>
<evidence type="ECO:0000256" key="12">
    <source>
        <dbReference type="ARBA" id="ARBA00023303"/>
    </source>
</evidence>
<evidence type="ECO:0000256" key="10">
    <source>
        <dbReference type="ARBA" id="ARBA00023180"/>
    </source>
</evidence>
<evidence type="ECO:0000256" key="7">
    <source>
        <dbReference type="ARBA" id="ARBA00023053"/>
    </source>
</evidence>
<keyword evidence="4 15" id="KW-0894">Sodium channel</keyword>
<evidence type="ECO:0000313" key="17">
    <source>
        <dbReference type="EMBL" id="KPU76840.1"/>
    </source>
</evidence>
<dbReference type="Pfam" id="PF00858">
    <property type="entry name" value="ASC"/>
    <property type="match status" value="1"/>
</dbReference>
<gene>
    <name evidence="17" type="primary">Dana\Nach</name>
    <name evidence="17" type="synonym">Dana\GF13457</name>
    <name evidence="17" type="synonym">dana_GLEANR_13471</name>
    <name evidence="17" type="synonym">NaCh</name>
    <name evidence="17" type="synonym">Nach</name>
    <name evidence="17" type="ORF">GF13457</name>
</gene>
<feature type="transmembrane region" description="Helical" evidence="16">
    <location>
        <begin position="50"/>
        <end position="74"/>
    </location>
</feature>
<keyword evidence="18" id="KW-1185">Reference proteome</keyword>
<evidence type="ECO:0000256" key="1">
    <source>
        <dbReference type="ARBA" id="ARBA00004141"/>
    </source>
</evidence>
<protein>
    <recommendedName>
        <fullName evidence="14">Sodium channel protein Nach</fullName>
    </recommendedName>
</protein>
<dbReference type="GeneID" id="6507949"/>
<name>A0A0P8XQJ1_DROAN</name>
<dbReference type="KEGG" id="dan:6507949"/>
<dbReference type="Proteomes" id="UP000007801">
    <property type="component" value="Unassembled WGS sequence"/>
</dbReference>
<dbReference type="PROSITE" id="PS01206">
    <property type="entry name" value="ASC"/>
    <property type="match status" value="1"/>
</dbReference>
<evidence type="ECO:0000256" key="15">
    <source>
        <dbReference type="RuleBase" id="RU000679"/>
    </source>
</evidence>
<evidence type="ECO:0000256" key="14">
    <source>
        <dbReference type="ARBA" id="ARBA00074339"/>
    </source>
</evidence>
<dbReference type="Gene3D" id="2.60.470.10">
    <property type="entry name" value="Acid-sensing ion channels like domains"/>
    <property type="match status" value="1"/>
</dbReference>
<keyword evidence="10" id="KW-0325">Glycoprotein</keyword>
<evidence type="ECO:0000313" key="18">
    <source>
        <dbReference type="Proteomes" id="UP000007801"/>
    </source>
</evidence>
<comment type="function">
    <text evidence="13">Part of a complex that plays a role in tracheal liquid clearance. Probable role in sodium transport.</text>
</comment>
<keyword evidence="6 16" id="KW-1133">Transmembrane helix</keyword>
<feature type="transmembrane region" description="Helical" evidence="16">
    <location>
        <begin position="484"/>
        <end position="506"/>
    </location>
</feature>
<sequence>MGHEEELSPEQVDLKVSPLMGSLKRTWNDFCATSSIHGLRYTRDEDTNRIVHFVWLLISLVMFICAVVMARTFYIDFRSNPTRMNVESDSTPVNTLYFPPVTICPDVLFNMQKSEAFLQTLQLPQGTNQSVILRKLHIFYGFMLDDEKYSEQDTSLMESVLSLNNLTLQQLVEHLRWNCDEILYRCRFNGQIRDCLELFQLSKTFFGHCCSFNLRQTGLVFIHLLKFVLFSIFINISLNFTAERAVGGLKYGLSVILRYKDDSYDPVQSYSFGVKLLIQESDAFPSAHSSSKFIAFNSEVFAAIRPQETFCSPAVKALSIEDRNCVFRNEFKMRYFKNYVYPNCELNCRVTNMVKFCNCHTYFFDFNRTTDRICTFKDIPCLVDNFGEDSLAYEEDYISKIKISANIITRKRSTQCYCPLTCEHLDYDVQISDFPLKLNMPVADQFYSGINKNDGILHVFINSFGYRRLRHDLLSNMVTLVSNLGSAFSLFVGMSMLSVVEIIYYFSVILRKNYVLECEARKKMLQKGPKFAWPKANDSHSKHQKSVFIIHKS</sequence>
<keyword evidence="5 15" id="KW-0812">Transmembrane</keyword>
<dbReference type="PANTHER" id="PTHR11690">
    <property type="entry name" value="AMILORIDE-SENSITIVE SODIUM CHANNEL-RELATED"/>
    <property type="match status" value="1"/>
</dbReference>
<evidence type="ECO:0000256" key="9">
    <source>
        <dbReference type="ARBA" id="ARBA00023136"/>
    </source>
</evidence>
<evidence type="ECO:0000256" key="3">
    <source>
        <dbReference type="ARBA" id="ARBA00022448"/>
    </source>
</evidence>
<dbReference type="PRINTS" id="PR01078">
    <property type="entry name" value="AMINACHANNEL"/>
</dbReference>
<dbReference type="GO" id="GO:0005886">
    <property type="term" value="C:plasma membrane"/>
    <property type="evidence" value="ECO:0007669"/>
    <property type="project" value="TreeGrafter"/>
</dbReference>
<comment type="similarity">
    <text evidence="2 15">Belongs to the amiloride-sensitive sodium channel (TC 1.A.6) family.</text>
</comment>
<organism evidence="17 18">
    <name type="scientific">Drosophila ananassae</name>
    <name type="common">Fruit fly</name>
    <dbReference type="NCBI Taxonomy" id="7217"/>
    <lineage>
        <taxon>Eukaryota</taxon>
        <taxon>Metazoa</taxon>
        <taxon>Ecdysozoa</taxon>
        <taxon>Arthropoda</taxon>
        <taxon>Hexapoda</taxon>
        <taxon>Insecta</taxon>
        <taxon>Pterygota</taxon>
        <taxon>Neoptera</taxon>
        <taxon>Endopterygota</taxon>
        <taxon>Diptera</taxon>
        <taxon>Brachycera</taxon>
        <taxon>Muscomorpha</taxon>
        <taxon>Ephydroidea</taxon>
        <taxon>Drosophilidae</taxon>
        <taxon>Drosophila</taxon>
        <taxon>Sophophora</taxon>
    </lineage>
</organism>
<dbReference type="InterPro" id="IPR001873">
    <property type="entry name" value="ENaC"/>
</dbReference>
<dbReference type="Gene3D" id="1.10.287.770">
    <property type="entry name" value="YojJ-like"/>
    <property type="match status" value="1"/>
</dbReference>
<keyword evidence="9 16" id="KW-0472">Membrane</keyword>
<comment type="subcellular location">
    <subcellularLocation>
        <location evidence="1">Membrane</location>
        <topology evidence="1">Multi-pass membrane protein</topology>
    </subcellularLocation>
</comment>
<dbReference type="GO" id="GO:0015280">
    <property type="term" value="F:ligand-gated sodium channel activity"/>
    <property type="evidence" value="ECO:0007669"/>
    <property type="project" value="TreeGrafter"/>
</dbReference>
<dbReference type="EMBL" id="CH902619">
    <property type="protein sequence ID" value="KPU76840.1"/>
    <property type="molecule type" value="Genomic_DNA"/>
</dbReference>
<keyword evidence="3 15" id="KW-0813">Transport</keyword>
<evidence type="ECO:0000256" key="8">
    <source>
        <dbReference type="ARBA" id="ARBA00023065"/>
    </source>
</evidence>
<keyword evidence="12 15" id="KW-0407">Ion channel</keyword>
<dbReference type="PANTHER" id="PTHR11690:SF237">
    <property type="entry name" value="PICKPOCKET 16-RELATED"/>
    <property type="match status" value="1"/>
</dbReference>
<dbReference type="FunFam" id="2.60.470.10:FF:000016">
    <property type="entry name" value="Sodium channel protein Nach"/>
    <property type="match status" value="1"/>
</dbReference>
<dbReference type="STRING" id="7217.A0A0P8XQJ1"/>
<keyword evidence="7" id="KW-0915">Sodium</keyword>
<feature type="transmembrane region" description="Helical" evidence="16">
    <location>
        <begin position="218"/>
        <end position="238"/>
    </location>
</feature>
<evidence type="ECO:0000256" key="13">
    <source>
        <dbReference type="ARBA" id="ARBA00053433"/>
    </source>
</evidence>
<dbReference type="InParanoid" id="A0A0P8XQJ1"/>
<keyword evidence="8 15" id="KW-0406">Ion transport</keyword>
<dbReference type="OrthoDB" id="6502088at2759"/>
<evidence type="ECO:0000256" key="5">
    <source>
        <dbReference type="ARBA" id="ARBA00022692"/>
    </source>
</evidence>
<proteinExistence type="inferred from homology"/>
<evidence type="ECO:0000256" key="16">
    <source>
        <dbReference type="SAM" id="Phobius"/>
    </source>
</evidence>
<evidence type="ECO:0000256" key="11">
    <source>
        <dbReference type="ARBA" id="ARBA00023201"/>
    </source>
</evidence>
<evidence type="ECO:0000256" key="6">
    <source>
        <dbReference type="ARBA" id="ARBA00022989"/>
    </source>
</evidence>
<dbReference type="FunCoup" id="A0A0P8XQJ1">
    <property type="interactions" value="26"/>
</dbReference>
<keyword evidence="11 15" id="KW-0739">Sodium transport</keyword>
<evidence type="ECO:0000256" key="2">
    <source>
        <dbReference type="ARBA" id="ARBA00007193"/>
    </source>
</evidence>
<dbReference type="InterPro" id="IPR020903">
    <property type="entry name" value="ENaC_CS"/>
</dbReference>
<dbReference type="AlphaFoldDB" id="A0A0P8XQJ1"/>